<keyword evidence="6" id="KW-1185">Reference proteome</keyword>
<feature type="transmembrane region" description="Helical" evidence="3">
    <location>
        <begin position="406"/>
        <end position="431"/>
    </location>
</feature>
<dbReference type="AlphaFoldDB" id="A0A7J7KET5"/>
<evidence type="ECO:0000313" key="5">
    <source>
        <dbReference type="EMBL" id="KAF6036817.1"/>
    </source>
</evidence>
<dbReference type="InterPro" id="IPR000436">
    <property type="entry name" value="Sushi_SCR_CCP_dom"/>
</dbReference>
<keyword evidence="2" id="KW-0768">Sushi</keyword>
<proteinExistence type="predicted"/>
<keyword evidence="3" id="KW-0812">Transmembrane</keyword>
<evidence type="ECO:0000259" key="4">
    <source>
        <dbReference type="PROSITE" id="PS50923"/>
    </source>
</evidence>
<dbReference type="Proteomes" id="UP000593567">
    <property type="component" value="Unassembled WGS sequence"/>
</dbReference>
<comment type="caution">
    <text evidence="5">The sequence shown here is derived from an EMBL/GenBank/DDBJ whole genome shotgun (WGS) entry which is preliminary data.</text>
</comment>
<evidence type="ECO:0000256" key="2">
    <source>
        <dbReference type="PROSITE-ProRule" id="PRU00302"/>
    </source>
</evidence>
<dbReference type="Gene3D" id="2.60.40.10">
    <property type="entry name" value="Immunoglobulins"/>
    <property type="match status" value="1"/>
</dbReference>
<comment type="caution">
    <text evidence="2">Lacks conserved residue(s) required for the propagation of feature annotation.</text>
</comment>
<dbReference type="CDD" id="cd00102">
    <property type="entry name" value="IPT"/>
    <property type="match status" value="1"/>
</dbReference>
<sequence length="451" mass="50176">MDSGSQPKCYPPEVKGLKNVLSFTPNKNEYINKDSIKFRCDNRYGLSHSYDTVTCVRALFDNGTVYGVWDKAYACLQSDVVKSALWKLEPKKGQRSGGTLITLTGIFTEKPQIFLAQEQLFKFTRVSTQTITFHMPQSQNGLGTVDVEVLPGNPSSESYEYLPDPAVHSINRNSVISRGGFEIFFKGDNFDSAYNHTLVFSNISTSVRAVTVDTQYSYYNSHSCQTCRLGNSGSTLTCISPDFSQFFDRKGKRSVITEAAEFLTLTATLLLDGKAHIGSQFGFTISNTEPTFDTFEQIMIFDLWSNTTIDVTGSNLNTSLIISDYKIYLKFVESRTQLLCDVTRISQAAVVCQPPLDSISIPAHSLNIIADLQLSVAGENYTIGQVKFFSSHMDIPVKFARPSAGIIASIVLPVVVIVVVLNIAIYAYLLYKRKLPRPAILRLVKYESRCV</sequence>
<keyword evidence="3" id="KW-1133">Transmembrane helix</keyword>
<name>A0A7J7KET5_BUGNE</name>
<evidence type="ECO:0000256" key="1">
    <source>
        <dbReference type="ARBA" id="ARBA00023157"/>
    </source>
</evidence>
<dbReference type="GO" id="GO:0017154">
    <property type="term" value="F:semaphorin receptor activity"/>
    <property type="evidence" value="ECO:0007669"/>
    <property type="project" value="InterPro"/>
</dbReference>
<keyword evidence="3" id="KW-0472">Membrane</keyword>
<organism evidence="5 6">
    <name type="scientific">Bugula neritina</name>
    <name type="common">Brown bryozoan</name>
    <name type="synonym">Sertularia neritina</name>
    <dbReference type="NCBI Taxonomy" id="10212"/>
    <lineage>
        <taxon>Eukaryota</taxon>
        <taxon>Metazoa</taxon>
        <taxon>Spiralia</taxon>
        <taxon>Lophotrochozoa</taxon>
        <taxon>Bryozoa</taxon>
        <taxon>Gymnolaemata</taxon>
        <taxon>Cheilostomatida</taxon>
        <taxon>Flustrina</taxon>
        <taxon>Buguloidea</taxon>
        <taxon>Bugulidae</taxon>
        <taxon>Bugula</taxon>
    </lineage>
</organism>
<evidence type="ECO:0000313" key="6">
    <source>
        <dbReference type="Proteomes" id="UP000593567"/>
    </source>
</evidence>
<dbReference type="PANTHER" id="PTHR22625">
    <property type="entry name" value="PLEXIN"/>
    <property type="match status" value="1"/>
</dbReference>
<dbReference type="PANTHER" id="PTHR22625:SF70">
    <property type="entry name" value="PLEXIN A, ISOFORM A"/>
    <property type="match status" value="1"/>
</dbReference>
<dbReference type="InterPro" id="IPR031148">
    <property type="entry name" value="Plexin"/>
</dbReference>
<dbReference type="EMBL" id="VXIV02000665">
    <property type="protein sequence ID" value="KAF6036817.1"/>
    <property type="molecule type" value="Genomic_DNA"/>
</dbReference>
<dbReference type="PROSITE" id="PS50923">
    <property type="entry name" value="SUSHI"/>
    <property type="match status" value="1"/>
</dbReference>
<reference evidence="5" key="1">
    <citation type="submission" date="2020-06" db="EMBL/GenBank/DDBJ databases">
        <title>Draft genome of Bugula neritina, a colonial animal packing powerful symbionts and potential medicines.</title>
        <authorList>
            <person name="Rayko M."/>
        </authorList>
    </citation>
    <scope>NUCLEOTIDE SEQUENCE [LARGE SCALE GENOMIC DNA]</scope>
    <source>
        <strain evidence="5">Kwan_BN1</strain>
    </source>
</reference>
<feature type="domain" description="Sushi" evidence="4">
    <location>
        <begin position="7"/>
        <end position="77"/>
    </location>
</feature>
<evidence type="ECO:0000256" key="3">
    <source>
        <dbReference type="SAM" id="Phobius"/>
    </source>
</evidence>
<dbReference type="Gene3D" id="2.10.70.10">
    <property type="entry name" value="Complement Module, domain 1"/>
    <property type="match status" value="1"/>
</dbReference>
<dbReference type="InterPro" id="IPR013783">
    <property type="entry name" value="Ig-like_fold"/>
</dbReference>
<keyword evidence="1" id="KW-1015">Disulfide bond</keyword>
<protein>
    <recommendedName>
        <fullName evidence="4">Sushi domain-containing protein</fullName>
    </recommendedName>
</protein>
<gene>
    <name evidence="5" type="ORF">EB796_004867</name>
</gene>
<accession>A0A7J7KET5</accession>